<dbReference type="OrthoDB" id="9810131at2"/>
<dbReference type="Proteomes" id="UP000245370">
    <property type="component" value="Unassembled WGS sequence"/>
</dbReference>
<feature type="domain" description="PhnA protein N-terminal proteobacterial" evidence="1">
    <location>
        <begin position="5"/>
        <end position="51"/>
    </location>
</feature>
<protein>
    <submittedName>
        <fullName evidence="2">PhnA protein</fullName>
    </submittedName>
</protein>
<gene>
    <name evidence="2" type="ORF">DIT68_11640</name>
</gene>
<dbReference type="Pfam" id="PF03831">
    <property type="entry name" value="YjdM"/>
    <property type="match status" value="1"/>
</dbReference>
<dbReference type="EMBL" id="QFRJ01000009">
    <property type="protein sequence ID" value="PWH85017.1"/>
    <property type="molecule type" value="Genomic_DNA"/>
</dbReference>
<dbReference type="InterPro" id="IPR013988">
    <property type="entry name" value="YjdM_C"/>
</dbReference>
<name>A0A2U2XB79_9FLAO</name>
<dbReference type="AlphaFoldDB" id="A0A2U2XB79"/>
<dbReference type="InterPro" id="IPR013991">
    <property type="entry name" value="PhnaA_N_proteobac"/>
</dbReference>
<evidence type="ECO:0000313" key="3">
    <source>
        <dbReference type="Proteomes" id="UP000245370"/>
    </source>
</evidence>
<dbReference type="PANTHER" id="PTHR30305:SF3">
    <property type="entry name" value="PROTEIN YJDM"/>
    <property type="match status" value="1"/>
</dbReference>
<dbReference type="Gene3D" id="2.30.30.40">
    <property type="entry name" value="SH3 Domains"/>
    <property type="match status" value="1"/>
</dbReference>
<comment type="caution">
    <text evidence="2">The sequence shown here is derived from an EMBL/GenBank/DDBJ whole genome shotgun (WGS) entry which is preliminary data.</text>
</comment>
<reference evidence="2 3" key="1">
    <citation type="submission" date="2018-05" db="EMBL/GenBank/DDBJ databases">
        <title>Brumimicrobium oceani sp. nov., isolated from coastal sediment.</title>
        <authorList>
            <person name="Kou Y."/>
        </authorList>
    </citation>
    <scope>NUCLEOTIDE SEQUENCE [LARGE SCALE GENOMIC DNA]</scope>
    <source>
        <strain evidence="2 3">C305</strain>
    </source>
</reference>
<sequence length="190" mass="21440">MIQEKLQERSNNQCELCASKNDLTVYTVPPRDTESEENSILVCATCNTQLNDPEKVKPNHWRCLNDSMWSEVEAVKVVAWRMLNQLRAEGWPADLIDMMYLEDETLAWAKEGASDDEEEKIVHKDSNGVVLEAGDSVVLIKDLPVKGSSMIAKRGTAVRRISLDRDNANHIEGRVDGQQIVILTQFVKKS</sequence>
<dbReference type="SUPFAM" id="SSF82057">
    <property type="entry name" value="Prokaryotic SH3-related domain"/>
    <property type="match status" value="1"/>
</dbReference>
<evidence type="ECO:0000313" key="2">
    <source>
        <dbReference type="EMBL" id="PWH85017.1"/>
    </source>
</evidence>
<keyword evidence="3" id="KW-1185">Reference proteome</keyword>
<dbReference type="PANTHER" id="PTHR30305">
    <property type="entry name" value="PROTEIN YJDM-RELATED"/>
    <property type="match status" value="1"/>
</dbReference>
<organism evidence="2 3">
    <name type="scientific">Brumimicrobium oceani</name>
    <dbReference type="NCBI Taxonomy" id="2100725"/>
    <lineage>
        <taxon>Bacteria</taxon>
        <taxon>Pseudomonadati</taxon>
        <taxon>Bacteroidota</taxon>
        <taxon>Flavobacteriia</taxon>
        <taxon>Flavobacteriales</taxon>
        <taxon>Crocinitomicaceae</taxon>
        <taxon>Brumimicrobium</taxon>
    </lineage>
</organism>
<dbReference type="SMART" id="SM00782">
    <property type="entry name" value="PhnA_Zn_Ribbon"/>
    <property type="match status" value="1"/>
</dbReference>
<dbReference type="RefSeq" id="WP_109359980.1">
    <property type="nucleotide sequence ID" value="NZ_QFRJ01000009.1"/>
</dbReference>
<evidence type="ECO:0000259" key="1">
    <source>
        <dbReference type="SMART" id="SM00782"/>
    </source>
</evidence>
<proteinExistence type="predicted"/>
<accession>A0A2U2XB79</accession>
<reference evidence="2 3" key="2">
    <citation type="submission" date="2018-05" db="EMBL/GenBank/DDBJ databases">
        <authorList>
            <person name="Lanie J.A."/>
            <person name="Ng W.-L."/>
            <person name="Kazmierczak K.M."/>
            <person name="Andrzejewski T.M."/>
            <person name="Davidsen T.M."/>
            <person name="Wayne K.J."/>
            <person name="Tettelin H."/>
            <person name="Glass J.I."/>
            <person name="Rusch D."/>
            <person name="Podicherti R."/>
            <person name="Tsui H.-C.T."/>
            <person name="Winkler M.E."/>
        </authorList>
    </citation>
    <scope>NUCLEOTIDE SEQUENCE [LARGE SCALE GENOMIC DNA]</scope>
    <source>
        <strain evidence="2 3">C305</strain>
    </source>
</reference>